<protein>
    <submittedName>
        <fullName evidence="1">Uncharacterized protein</fullName>
    </submittedName>
</protein>
<accession>A0A974HIT5</accession>
<organism evidence="1 2">
    <name type="scientific">Xenopus laevis</name>
    <name type="common">African clawed frog</name>
    <dbReference type="NCBI Taxonomy" id="8355"/>
    <lineage>
        <taxon>Eukaryota</taxon>
        <taxon>Metazoa</taxon>
        <taxon>Chordata</taxon>
        <taxon>Craniata</taxon>
        <taxon>Vertebrata</taxon>
        <taxon>Euteleostomi</taxon>
        <taxon>Amphibia</taxon>
        <taxon>Batrachia</taxon>
        <taxon>Anura</taxon>
        <taxon>Pipoidea</taxon>
        <taxon>Pipidae</taxon>
        <taxon>Xenopodinae</taxon>
        <taxon>Xenopus</taxon>
        <taxon>Xenopus</taxon>
    </lineage>
</organism>
<name>A0A974HIT5_XENLA</name>
<sequence length="79" mass="8857">MPPPTTRTSAVSNLHPNLNLSPPLKCILRSSQTVVLCHGVWPGQNRVWHGQNRVWHGQNRVWPGQNRVWPCEIPGMSSG</sequence>
<proteinExistence type="predicted"/>
<evidence type="ECO:0000313" key="2">
    <source>
        <dbReference type="Proteomes" id="UP000694892"/>
    </source>
</evidence>
<dbReference type="Proteomes" id="UP000694892">
    <property type="component" value="Chromosome 5L"/>
</dbReference>
<gene>
    <name evidence="1" type="ORF">XELAEV_18026181mg</name>
</gene>
<dbReference type="EMBL" id="CM004474">
    <property type="protein sequence ID" value="OCT79368.1"/>
    <property type="molecule type" value="Genomic_DNA"/>
</dbReference>
<reference evidence="2" key="1">
    <citation type="journal article" date="2016" name="Nature">
        <title>Genome evolution in the allotetraploid frog Xenopus laevis.</title>
        <authorList>
            <person name="Session A.M."/>
            <person name="Uno Y."/>
            <person name="Kwon T."/>
            <person name="Chapman J.A."/>
            <person name="Toyoda A."/>
            <person name="Takahashi S."/>
            <person name="Fukui A."/>
            <person name="Hikosaka A."/>
            <person name="Suzuki A."/>
            <person name="Kondo M."/>
            <person name="van Heeringen S.J."/>
            <person name="Quigley I."/>
            <person name="Heinz S."/>
            <person name="Ogino H."/>
            <person name="Ochi H."/>
            <person name="Hellsten U."/>
            <person name="Lyons J.B."/>
            <person name="Simakov O."/>
            <person name="Putnam N."/>
            <person name="Stites J."/>
            <person name="Kuroki Y."/>
            <person name="Tanaka T."/>
            <person name="Michiue T."/>
            <person name="Watanabe M."/>
            <person name="Bogdanovic O."/>
            <person name="Lister R."/>
            <person name="Georgiou G."/>
            <person name="Paranjpe S.S."/>
            <person name="van Kruijsbergen I."/>
            <person name="Shu S."/>
            <person name="Carlson J."/>
            <person name="Kinoshita T."/>
            <person name="Ohta Y."/>
            <person name="Mawaribuchi S."/>
            <person name="Jenkins J."/>
            <person name="Grimwood J."/>
            <person name="Schmutz J."/>
            <person name="Mitros T."/>
            <person name="Mozaffari S.V."/>
            <person name="Suzuki Y."/>
            <person name="Haramoto Y."/>
            <person name="Yamamoto T.S."/>
            <person name="Takagi C."/>
            <person name="Heald R."/>
            <person name="Miller K."/>
            <person name="Haudenschild C."/>
            <person name="Kitzman J."/>
            <person name="Nakayama T."/>
            <person name="Izutsu Y."/>
            <person name="Robert J."/>
            <person name="Fortriede J."/>
            <person name="Burns K."/>
            <person name="Lotay V."/>
            <person name="Karimi K."/>
            <person name="Yasuoka Y."/>
            <person name="Dichmann D.S."/>
            <person name="Flajnik M.F."/>
            <person name="Houston D.W."/>
            <person name="Shendure J."/>
            <person name="DuPasquier L."/>
            <person name="Vize P.D."/>
            <person name="Zorn A.M."/>
            <person name="Ito M."/>
            <person name="Marcotte E.M."/>
            <person name="Wallingford J.B."/>
            <person name="Ito Y."/>
            <person name="Asashima M."/>
            <person name="Ueno N."/>
            <person name="Matsuda Y."/>
            <person name="Veenstra G.J."/>
            <person name="Fujiyama A."/>
            <person name="Harland R.M."/>
            <person name="Taira M."/>
            <person name="Rokhsar D.S."/>
        </authorList>
    </citation>
    <scope>NUCLEOTIDE SEQUENCE [LARGE SCALE GENOMIC DNA]</scope>
    <source>
        <strain evidence="2">J</strain>
    </source>
</reference>
<dbReference type="AlphaFoldDB" id="A0A974HIT5"/>
<evidence type="ECO:0000313" key="1">
    <source>
        <dbReference type="EMBL" id="OCT79368.1"/>
    </source>
</evidence>